<evidence type="ECO:0000256" key="1">
    <source>
        <dbReference type="SAM" id="SignalP"/>
    </source>
</evidence>
<feature type="non-terminal residue" evidence="2">
    <location>
        <position position="219"/>
    </location>
</feature>
<sequence>MLLHSVALLLCTFGLHVRASSSPDSFGLIYPGAPAVVGENITIGIEPPSGLQGWPFNISIVALLPNGTTTPIFSASSFDKLPDFASAIATPPPSAVSLITGILNLSLVGIYQIDWSLTYYFSSDPSQANGTYLGPGPFSSQTWVLQRNLTAVNGTGSGSSGIPPQLTVTTELPSLPTANLPKYPGIPSAASQIFSSVVLRFIVVCGLLWTIIEAMDIVL</sequence>
<feature type="signal peptide" evidence="1">
    <location>
        <begin position="1"/>
        <end position="19"/>
    </location>
</feature>
<name>A0A166D904_9AGAM</name>
<gene>
    <name evidence="2" type="ORF">SISSUDRAFT_1047204</name>
</gene>
<accession>A0A166D904</accession>
<keyword evidence="1" id="KW-0732">Signal</keyword>
<organism evidence="2 3">
    <name type="scientific">Sistotremastrum suecicum HHB10207 ss-3</name>
    <dbReference type="NCBI Taxonomy" id="1314776"/>
    <lineage>
        <taxon>Eukaryota</taxon>
        <taxon>Fungi</taxon>
        <taxon>Dikarya</taxon>
        <taxon>Basidiomycota</taxon>
        <taxon>Agaricomycotina</taxon>
        <taxon>Agaricomycetes</taxon>
        <taxon>Sistotremastrales</taxon>
        <taxon>Sistotremastraceae</taxon>
        <taxon>Sistotremastrum</taxon>
    </lineage>
</organism>
<reference evidence="2 3" key="1">
    <citation type="journal article" date="2016" name="Mol. Biol. Evol.">
        <title>Comparative Genomics of Early-Diverging Mushroom-Forming Fungi Provides Insights into the Origins of Lignocellulose Decay Capabilities.</title>
        <authorList>
            <person name="Nagy L.G."/>
            <person name="Riley R."/>
            <person name="Tritt A."/>
            <person name="Adam C."/>
            <person name="Daum C."/>
            <person name="Floudas D."/>
            <person name="Sun H."/>
            <person name="Yadav J.S."/>
            <person name="Pangilinan J."/>
            <person name="Larsson K.H."/>
            <person name="Matsuura K."/>
            <person name="Barry K."/>
            <person name="Labutti K."/>
            <person name="Kuo R."/>
            <person name="Ohm R.A."/>
            <person name="Bhattacharya S.S."/>
            <person name="Shirouzu T."/>
            <person name="Yoshinaga Y."/>
            <person name="Martin F.M."/>
            <person name="Grigoriev I.V."/>
            <person name="Hibbett D.S."/>
        </authorList>
    </citation>
    <scope>NUCLEOTIDE SEQUENCE [LARGE SCALE GENOMIC DNA]</scope>
    <source>
        <strain evidence="2 3">HHB10207 ss-3</strain>
    </source>
</reference>
<evidence type="ECO:0000313" key="2">
    <source>
        <dbReference type="EMBL" id="KZT38265.1"/>
    </source>
</evidence>
<dbReference type="OrthoDB" id="3265098at2759"/>
<dbReference type="EMBL" id="KV428066">
    <property type="protein sequence ID" value="KZT38265.1"/>
    <property type="molecule type" value="Genomic_DNA"/>
</dbReference>
<feature type="chain" id="PRO_5007872059" evidence="1">
    <location>
        <begin position="20"/>
        <end position="219"/>
    </location>
</feature>
<protein>
    <submittedName>
        <fullName evidence="2">Uncharacterized protein</fullName>
    </submittedName>
</protein>
<evidence type="ECO:0000313" key="3">
    <source>
        <dbReference type="Proteomes" id="UP000076798"/>
    </source>
</evidence>
<keyword evidence="3" id="KW-1185">Reference proteome</keyword>
<dbReference type="Proteomes" id="UP000076798">
    <property type="component" value="Unassembled WGS sequence"/>
</dbReference>
<proteinExistence type="predicted"/>
<dbReference type="AlphaFoldDB" id="A0A166D904"/>